<proteinExistence type="predicted"/>
<protein>
    <submittedName>
        <fullName evidence="1">Uncharacterized protein</fullName>
    </submittedName>
</protein>
<dbReference type="Proteomes" id="UP000630660">
    <property type="component" value="Unassembled WGS sequence"/>
</dbReference>
<evidence type="ECO:0000313" key="2">
    <source>
        <dbReference type="Proteomes" id="UP000630660"/>
    </source>
</evidence>
<dbReference type="AlphaFoldDB" id="A0A9D5K820"/>
<name>A0A9D5K820_UNCW3</name>
<accession>A0A9D5K820</accession>
<comment type="caution">
    <text evidence="1">The sequence shown here is derived from an EMBL/GenBank/DDBJ whole genome shotgun (WGS) entry which is preliminary data.</text>
</comment>
<dbReference type="EMBL" id="WJKJ01000045">
    <property type="protein sequence ID" value="MBD3363875.1"/>
    <property type="molecule type" value="Genomic_DNA"/>
</dbReference>
<organism evidence="1 2">
    <name type="scientific">candidate division WOR-3 bacterium</name>
    <dbReference type="NCBI Taxonomy" id="2052148"/>
    <lineage>
        <taxon>Bacteria</taxon>
        <taxon>Bacteria division WOR-3</taxon>
    </lineage>
</organism>
<sequence>MKKSPQLERLEQTLRSSRLSARGFLGDDKRSLYEILDADASVVASLGYTMKQIAARMQEITDAARKGLGDWVDVDKNLLAWASDARGIIACPWPHAFRADKTVITVERTDSGKSIQWADLNVHLIAEHGFFQGKGSAFRLEPRDLVEIIF</sequence>
<evidence type="ECO:0000313" key="1">
    <source>
        <dbReference type="EMBL" id="MBD3363875.1"/>
    </source>
</evidence>
<gene>
    <name evidence="1" type="ORF">GF359_01525</name>
</gene>
<reference evidence="1" key="1">
    <citation type="submission" date="2019-11" db="EMBL/GenBank/DDBJ databases">
        <title>Microbial mats filling the niche in hypersaline microbial mats.</title>
        <authorList>
            <person name="Wong H.L."/>
            <person name="Macleod F.I."/>
            <person name="White R.A. III"/>
            <person name="Burns B.P."/>
        </authorList>
    </citation>
    <scope>NUCLEOTIDE SEQUENCE</scope>
    <source>
        <strain evidence="1">Bin_327</strain>
    </source>
</reference>